<name>A0AA39MSX5_9AGAR</name>
<comment type="caution">
    <text evidence="1">The sequence shown here is derived from an EMBL/GenBank/DDBJ whole genome shotgun (WGS) entry which is preliminary data.</text>
</comment>
<dbReference type="EMBL" id="JAUEPT010000017">
    <property type="protein sequence ID" value="KAK0445068.1"/>
    <property type="molecule type" value="Genomic_DNA"/>
</dbReference>
<accession>A0AA39MSX5</accession>
<organism evidence="1 2">
    <name type="scientific">Armillaria borealis</name>
    <dbReference type="NCBI Taxonomy" id="47425"/>
    <lineage>
        <taxon>Eukaryota</taxon>
        <taxon>Fungi</taxon>
        <taxon>Dikarya</taxon>
        <taxon>Basidiomycota</taxon>
        <taxon>Agaricomycotina</taxon>
        <taxon>Agaricomycetes</taxon>
        <taxon>Agaricomycetidae</taxon>
        <taxon>Agaricales</taxon>
        <taxon>Marasmiineae</taxon>
        <taxon>Physalacriaceae</taxon>
        <taxon>Armillaria</taxon>
    </lineage>
</organism>
<dbReference type="Proteomes" id="UP001175226">
    <property type="component" value="Unassembled WGS sequence"/>
</dbReference>
<gene>
    <name evidence="1" type="ORF">EV421DRAFT_1902525</name>
</gene>
<proteinExistence type="predicted"/>
<evidence type="ECO:0000313" key="1">
    <source>
        <dbReference type="EMBL" id="KAK0445068.1"/>
    </source>
</evidence>
<evidence type="ECO:0000313" key="2">
    <source>
        <dbReference type="Proteomes" id="UP001175226"/>
    </source>
</evidence>
<reference evidence="1" key="1">
    <citation type="submission" date="2023-06" db="EMBL/GenBank/DDBJ databases">
        <authorList>
            <consortium name="Lawrence Berkeley National Laboratory"/>
            <person name="Ahrendt S."/>
            <person name="Sahu N."/>
            <person name="Indic B."/>
            <person name="Wong-Bajracharya J."/>
            <person name="Merenyi Z."/>
            <person name="Ke H.-M."/>
            <person name="Monk M."/>
            <person name="Kocsube S."/>
            <person name="Drula E."/>
            <person name="Lipzen A."/>
            <person name="Balint B."/>
            <person name="Henrissat B."/>
            <person name="Andreopoulos B."/>
            <person name="Martin F.M."/>
            <person name="Harder C.B."/>
            <person name="Rigling D."/>
            <person name="Ford K.L."/>
            <person name="Foster G.D."/>
            <person name="Pangilinan J."/>
            <person name="Papanicolaou A."/>
            <person name="Barry K."/>
            <person name="LaButti K."/>
            <person name="Viragh M."/>
            <person name="Koriabine M."/>
            <person name="Yan M."/>
            <person name="Riley R."/>
            <person name="Champramary S."/>
            <person name="Plett K.L."/>
            <person name="Tsai I.J."/>
            <person name="Slot J."/>
            <person name="Sipos G."/>
            <person name="Plett J."/>
            <person name="Nagy L.G."/>
            <person name="Grigoriev I.V."/>
        </authorList>
    </citation>
    <scope>NUCLEOTIDE SEQUENCE</scope>
    <source>
        <strain evidence="1">FPL87.14</strain>
    </source>
</reference>
<keyword evidence="2" id="KW-1185">Reference proteome</keyword>
<protein>
    <submittedName>
        <fullName evidence="1">Uncharacterized protein</fullName>
    </submittedName>
</protein>
<dbReference type="AlphaFoldDB" id="A0AA39MSX5"/>
<sequence>MTPDCYVDLAPQPLSLAKILSHGFPTHKSLCLDVDGVIQAQYISPGPLREGMDHHVSVFIGMSLEDSVTSFIASHLGLDPNAVTFEPGFVGESHHLSRLHHLGRRSCLWVGFHSDQQPSITSLTPSMALEDAIASAKSTLSGSFNEFPYSQAPSQGLQHHRAHAHNPDRERRNWGLVRVVC</sequence>